<keyword evidence="1" id="KW-0378">Hydrolase</keyword>
<dbReference type="Pfam" id="PF03372">
    <property type="entry name" value="Exo_endo_phos"/>
    <property type="match status" value="1"/>
</dbReference>
<keyword evidence="1 8" id="KW-0347">Helicase</keyword>
<dbReference type="Pfam" id="PF20209">
    <property type="entry name" value="DUF6570"/>
    <property type="match status" value="1"/>
</dbReference>
<feature type="domain" description="DUF6570" evidence="7">
    <location>
        <begin position="586"/>
        <end position="706"/>
    </location>
</feature>
<feature type="compositionally biased region" description="Polar residues" evidence="2">
    <location>
        <begin position="294"/>
        <end position="307"/>
    </location>
</feature>
<dbReference type="InterPro" id="IPR025476">
    <property type="entry name" value="Helitron_helicase-like"/>
</dbReference>
<dbReference type="InterPro" id="IPR051055">
    <property type="entry name" value="PIF1_helicase"/>
</dbReference>
<keyword evidence="1" id="KW-0234">DNA repair</keyword>
<dbReference type="Pfam" id="PF05970">
    <property type="entry name" value="PIF1"/>
    <property type="match status" value="1"/>
</dbReference>
<gene>
    <name evidence="8" type="primary">pif1_18</name>
    <name evidence="8" type="ORF">N1851_033777</name>
</gene>
<sequence>MACLRLKTDNMVSIVWDFFKVSEEDRTEQRFETVRASHSQNDRRYKRFSRNHQCTCMSLTFLAYQNEGSQFNRTALDKVMAHGDSLYVGIKQQLILDKTFQGNHLTLEEMPKQVLTDTNMYDVKMSFARLGPLKAQPPSPGSEQWGQSLATQLECLSAEVSQALIVVSPECIAVFRDKSGRYGIFDSHTRNAAGIPHHYGTAIMMTFSELSDLADHLHKVFKCRGADATYEFVPISFDAVSSSEYCQPLADSTKDTQSETLPCTPQAEVPTADIDVSSAPQVVPQTADINFSSAPQVVPQTASVSKLNKQRRQKARRKASASKDQHAPLSCKRKRKRSTKHDGNKYRTDPAFQSKQKKRITDRYRTDPAFQSKQKKHITDRYRTDPAFQDKLKKNMSDRYTTDPTFRSRQKMCMKTHYASNQSYRQKKMQSLNLKYHNDPEFRRRCIQRVSQKTLTKLATNAAFCIHHKIQKALRIRRKYRHIVNHHQEPPQALMDPVMEAAIASFRETIRHGPTYVCTVCNRTMFPNQVKLCKRGKYSKHNKMAAACLTGNYVHLCDDDCASPCSVPQERVQEWICHTCDNHLSRGRMPSTAVANNLELAPIPPELAILNVLERQLIAKILPFAKIIALPKGQQRAVHGAVVCVPSEMETVVNSLPRPNAEAQLLQVKLKRRIKYKGHQHFYTVNMKNVLAGLAKLKQLHSEYKDPEQHSTPEQQSDTEKNMEADIDLEGLFNSQNEPDQSNVAAQTEQSDKEADKEKEELRPGLALDTCMQPPDIAQEILSYGDGIFSIAPAQGNKPVGFFTIPKLEAMAFPVQFPTGQNTLDEVRKVKLSPSMYFNARLFAADTRFASDQSYLFFAQFVTETHLATSSMSIQMCKGKSKSKDGRRVNNWMLQDKVELERLIMDKDATRFMQPLRGTPAYWEKTLRDVHAMVRQIGKPTFFLTFSAAEMRWPEIVEVIKAQQGELGDFSELDWNAKCDILRSNPITVMRMFEKRVDALMTSLILSPAKPIGEVEDYFYRVEFQARGSPHIHMLVWIKDAPEFEDDPDSVVVKFIDEYISCKMPDPERDPELHKIVSEVQMHSRKHSKSCKKGNVSCRFGFPKLPMEKTIITRPPTVDSNSDENPDPAAQLKAQKRQLLKMQREAKSKLQPLRELLMQPDASFSSFSDMLRQCNMTEQEYLIHVTNLTSHYVVMLKRDPNDCWINGYNPDLLRAWNANMDIQYVVDDFSCIMYMMSYVSKPEHEMTEFLNSVIKTVKKSKVNERDEMKQIMQAYAKHREVSAQEAAARTCSLPLKKCSRSVVFLQTDEDGLKMSHPINRLKNMEPDSEAVWMSGVPEKYLDRPVGRPFEGMCLAEFASEYRVVYGQQAESKSAIPLLHDKGFIQKRTVGKPAIIRFARFSEKKTPEKFYRRLLKLYLSHRSDGELTDEQYPTYEQFYKFRDRADMSQPAVLLTAFTGTAAFNISGKTLHSILKLPRSLKPPYQGLGNALDEVRAALSNAEILIIDEISMVSKDLFAYVHWRFQQIKGNRKPFGGMSVLAVGDFYQLPPLGRAKPLCVYEENEFDLWKDYFTMVNLTEIMRQKDDRAFAELLNRLRVKLKGDRLSDADRQLLTQAVADGKDCPAGVLHIYATNKEVDHHNAVTVAALHKNVVKIAAQDFRKDPRTGCMMNLPDNFQGSKRDLPDNIMAAQGVRVMLTRNLDVEDGIVNGTFGTIENIVMSERGPTAARLIGLRLDNPTAGQRFRKKILGPSDDSVYIERSEESTSRRGVIRRQFPMKLAFACTAHKVQGMTMTSAVVCLKRVFERGMAYVALSRTTSLQGLTITDFDEKKIYADPEIKTALESMNHASFQSARPLLTLFKSMDQTPKTLTIIHHNTQGLPSHIVDLKAHHELRLADVLCLTETHLSGSSVSSVFQLEGYDMFARSRQVSYNTCVDMAKKDGGGVAVYCRSDVQAEPRRYMQDVTDLEFVSVIIEAPVKVLLVTVYKPPNFSLGKFLPNMKSLLDSLELINHGPIVVCGDFNEDLLSKGKKSIRDLFQSRGYTQLITVSTTEKNTLIDHIYISHPDKCLHSGVLETYYSYHSPVYCTLTG</sequence>
<feature type="domain" description="Peptidase C76" evidence="4">
    <location>
        <begin position="37"/>
        <end position="198"/>
    </location>
</feature>
<reference evidence="8" key="1">
    <citation type="journal article" date="2023" name="Front. Mar. Sci.">
        <title>A new Merluccius polli reference genome to investigate the effects of global change in West African waters.</title>
        <authorList>
            <person name="Mateo J.L."/>
            <person name="Blanco-Fernandez C."/>
            <person name="Garcia-Vazquez E."/>
            <person name="Machado-Schiaffino G."/>
        </authorList>
    </citation>
    <scope>NUCLEOTIDE SEQUENCE</scope>
    <source>
        <strain evidence="8">C29</strain>
        <tissue evidence="8">Fin</tissue>
    </source>
</reference>
<feature type="region of interest" description="Disordered" evidence="2">
    <location>
        <begin position="294"/>
        <end position="378"/>
    </location>
</feature>
<dbReference type="InterPro" id="IPR010285">
    <property type="entry name" value="DNA_helicase_pif1-like_DEAD"/>
</dbReference>
<dbReference type="EMBL" id="JAOPHQ010006540">
    <property type="protein sequence ID" value="KAK0131521.1"/>
    <property type="molecule type" value="Genomic_DNA"/>
</dbReference>
<dbReference type="CDD" id="cd18809">
    <property type="entry name" value="SF1_C_RecD"/>
    <property type="match status" value="1"/>
</dbReference>
<dbReference type="Pfam" id="PF04843">
    <property type="entry name" value="Herpes_teg_N"/>
    <property type="match status" value="1"/>
</dbReference>
<evidence type="ECO:0000259" key="6">
    <source>
        <dbReference type="Pfam" id="PF14214"/>
    </source>
</evidence>
<evidence type="ECO:0000256" key="2">
    <source>
        <dbReference type="SAM" id="MobiDB-lite"/>
    </source>
</evidence>
<protein>
    <recommendedName>
        <fullName evidence="1">ATP-dependent DNA helicase</fullName>
        <ecNumber evidence="1">5.6.2.3</ecNumber>
    </recommendedName>
</protein>
<evidence type="ECO:0000313" key="8">
    <source>
        <dbReference type="EMBL" id="KAK0131521.1"/>
    </source>
</evidence>
<keyword evidence="1" id="KW-0547">Nucleotide-binding</keyword>
<dbReference type="PANTHER" id="PTHR47642">
    <property type="entry name" value="ATP-DEPENDENT DNA HELICASE"/>
    <property type="match status" value="1"/>
</dbReference>
<feature type="region of interest" description="Disordered" evidence="2">
    <location>
        <begin position="733"/>
        <end position="761"/>
    </location>
</feature>
<dbReference type="InterPro" id="IPR005135">
    <property type="entry name" value="Endo/exonuclease/phosphatase"/>
</dbReference>
<dbReference type="Proteomes" id="UP001174136">
    <property type="component" value="Unassembled WGS sequence"/>
</dbReference>
<dbReference type="EC" id="5.6.2.3" evidence="1"/>
<comment type="catalytic activity">
    <reaction evidence="1">
        <text>ATP + H2O = ADP + phosphate + H(+)</text>
        <dbReference type="Rhea" id="RHEA:13065"/>
        <dbReference type="ChEBI" id="CHEBI:15377"/>
        <dbReference type="ChEBI" id="CHEBI:15378"/>
        <dbReference type="ChEBI" id="CHEBI:30616"/>
        <dbReference type="ChEBI" id="CHEBI:43474"/>
        <dbReference type="ChEBI" id="CHEBI:456216"/>
        <dbReference type="EC" id="5.6.2.3"/>
    </reaction>
</comment>
<feature type="compositionally biased region" description="Basic and acidic residues" evidence="2">
    <location>
        <begin position="750"/>
        <end position="761"/>
    </location>
</feature>
<dbReference type="GO" id="GO:0006310">
    <property type="term" value="P:DNA recombination"/>
    <property type="evidence" value="ECO:0007669"/>
    <property type="project" value="UniProtKB-KW"/>
</dbReference>
<dbReference type="InterPro" id="IPR006928">
    <property type="entry name" value="Herpes_teg_USP"/>
</dbReference>
<proteinExistence type="inferred from homology"/>
<dbReference type="Gene3D" id="3.40.50.300">
    <property type="entry name" value="P-loop containing nucleotide triphosphate hydrolases"/>
    <property type="match status" value="1"/>
</dbReference>
<dbReference type="SUPFAM" id="SSF52540">
    <property type="entry name" value="P-loop containing nucleoside triphosphate hydrolases"/>
    <property type="match status" value="2"/>
</dbReference>
<evidence type="ECO:0000259" key="3">
    <source>
        <dbReference type="Pfam" id="PF03372"/>
    </source>
</evidence>
<dbReference type="SUPFAM" id="SSF54001">
    <property type="entry name" value="Cysteine proteinases"/>
    <property type="match status" value="1"/>
</dbReference>
<keyword evidence="1" id="KW-0067">ATP-binding</keyword>
<feature type="compositionally biased region" description="Basic residues" evidence="2">
    <location>
        <begin position="308"/>
        <end position="320"/>
    </location>
</feature>
<dbReference type="InterPro" id="IPR036691">
    <property type="entry name" value="Endo/exonu/phosph_ase_sf"/>
</dbReference>
<dbReference type="Gene3D" id="3.60.10.10">
    <property type="entry name" value="Endonuclease/exonuclease/phosphatase"/>
    <property type="match status" value="1"/>
</dbReference>
<keyword evidence="1" id="KW-0227">DNA damage</keyword>
<feature type="domain" description="Endonuclease/exonuclease/phosphatase" evidence="3">
    <location>
        <begin position="1875"/>
        <end position="2070"/>
    </location>
</feature>
<accession>A0AA47NM78</accession>
<dbReference type="GO" id="GO:0006281">
    <property type="term" value="P:DNA repair"/>
    <property type="evidence" value="ECO:0007669"/>
    <property type="project" value="UniProtKB-KW"/>
</dbReference>
<organism evidence="8 9">
    <name type="scientific">Merluccius polli</name>
    <name type="common">Benguela hake</name>
    <name type="synonym">Merluccius cadenati</name>
    <dbReference type="NCBI Taxonomy" id="89951"/>
    <lineage>
        <taxon>Eukaryota</taxon>
        <taxon>Metazoa</taxon>
        <taxon>Chordata</taxon>
        <taxon>Craniata</taxon>
        <taxon>Vertebrata</taxon>
        <taxon>Euteleostomi</taxon>
        <taxon>Actinopterygii</taxon>
        <taxon>Neopterygii</taxon>
        <taxon>Teleostei</taxon>
        <taxon>Neoteleostei</taxon>
        <taxon>Acanthomorphata</taxon>
        <taxon>Zeiogadaria</taxon>
        <taxon>Gadariae</taxon>
        <taxon>Gadiformes</taxon>
        <taxon>Gadoidei</taxon>
        <taxon>Merlucciidae</taxon>
        <taxon>Merluccius</taxon>
    </lineage>
</organism>
<dbReference type="GO" id="GO:0000723">
    <property type="term" value="P:telomere maintenance"/>
    <property type="evidence" value="ECO:0007669"/>
    <property type="project" value="InterPro"/>
</dbReference>
<dbReference type="InterPro" id="IPR038765">
    <property type="entry name" value="Papain-like_cys_pep_sf"/>
</dbReference>
<feature type="domain" description="Helitron helicase-like" evidence="6">
    <location>
        <begin position="838"/>
        <end position="1036"/>
    </location>
</feature>
<name>A0AA47NM78_MERPO</name>
<keyword evidence="9" id="KW-1185">Reference proteome</keyword>
<evidence type="ECO:0000313" key="9">
    <source>
        <dbReference type="Proteomes" id="UP001174136"/>
    </source>
</evidence>
<dbReference type="PANTHER" id="PTHR47642:SF5">
    <property type="entry name" value="ATP-DEPENDENT DNA HELICASE"/>
    <property type="match status" value="1"/>
</dbReference>
<dbReference type="SUPFAM" id="SSF56219">
    <property type="entry name" value="DNase I-like"/>
    <property type="match status" value="1"/>
</dbReference>
<dbReference type="Gene3D" id="3.90.70.120">
    <property type="match status" value="1"/>
</dbReference>
<dbReference type="Pfam" id="PF14214">
    <property type="entry name" value="Helitron_like_N"/>
    <property type="match status" value="1"/>
</dbReference>
<evidence type="ECO:0000259" key="5">
    <source>
        <dbReference type="Pfam" id="PF05970"/>
    </source>
</evidence>
<evidence type="ECO:0000259" key="4">
    <source>
        <dbReference type="Pfam" id="PF04843"/>
    </source>
</evidence>
<comment type="similarity">
    <text evidence="1">Belongs to the helicase family.</text>
</comment>
<dbReference type="InterPro" id="IPR027417">
    <property type="entry name" value="P-loop_NTPase"/>
</dbReference>
<dbReference type="GO" id="GO:0016787">
    <property type="term" value="F:hydrolase activity"/>
    <property type="evidence" value="ECO:0007669"/>
    <property type="project" value="UniProtKB-KW"/>
</dbReference>
<keyword evidence="1" id="KW-0233">DNA recombination</keyword>
<evidence type="ECO:0000256" key="1">
    <source>
        <dbReference type="RuleBase" id="RU363044"/>
    </source>
</evidence>
<dbReference type="GO" id="GO:0005524">
    <property type="term" value="F:ATP binding"/>
    <property type="evidence" value="ECO:0007669"/>
    <property type="project" value="UniProtKB-KW"/>
</dbReference>
<comment type="caution">
    <text evidence="8">The sequence shown here is derived from an EMBL/GenBank/DDBJ whole genome shotgun (WGS) entry which is preliminary data.</text>
</comment>
<dbReference type="InterPro" id="IPR046700">
    <property type="entry name" value="DUF6570"/>
</dbReference>
<feature type="domain" description="DNA helicase Pif1-like DEAD-box helicase" evidence="5">
    <location>
        <begin position="1448"/>
        <end position="1585"/>
    </location>
</feature>
<dbReference type="GO" id="GO:0043139">
    <property type="term" value="F:5'-3' DNA helicase activity"/>
    <property type="evidence" value="ECO:0007669"/>
    <property type="project" value="UniProtKB-EC"/>
</dbReference>
<comment type="cofactor">
    <cofactor evidence="1">
        <name>Mg(2+)</name>
        <dbReference type="ChEBI" id="CHEBI:18420"/>
    </cofactor>
</comment>
<evidence type="ECO:0000259" key="7">
    <source>
        <dbReference type="Pfam" id="PF20209"/>
    </source>
</evidence>
<feature type="compositionally biased region" description="Polar residues" evidence="2">
    <location>
        <begin position="733"/>
        <end position="749"/>
    </location>
</feature>